<organism evidence="2 3">
    <name type="scientific">Alosa alosa</name>
    <name type="common">allis shad</name>
    <dbReference type="NCBI Taxonomy" id="278164"/>
    <lineage>
        <taxon>Eukaryota</taxon>
        <taxon>Metazoa</taxon>
        <taxon>Chordata</taxon>
        <taxon>Craniata</taxon>
        <taxon>Vertebrata</taxon>
        <taxon>Euteleostomi</taxon>
        <taxon>Actinopterygii</taxon>
        <taxon>Neopterygii</taxon>
        <taxon>Teleostei</taxon>
        <taxon>Clupei</taxon>
        <taxon>Clupeiformes</taxon>
        <taxon>Clupeoidei</taxon>
        <taxon>Clupeidae</taxon>
        <taxon>Alosa</taxon>
    </lineage>
</organism>
<dbReference type="AlphaFoldDB" id="A0AAV6FGC4"/>
<dbReference type="Proteomes" id="UP000823561">
    <property type="component" value="Chromosome 23"/>
</dbReference>
<dbReference type="EMBL" id="JADWDJ010000023">
    <property type="protein sequence ID" value="KAG5261853.1"/>
    <property type="molecule type" value="Genomic_DNA"/>
</dbReference>
<accession>A0AAV6FGC4</accession>
<feature type="region of interest" description="Disordered" evidence="1">
    <location>
        <begin position="118"/>
        <end position="206"/>
    </location>
</feature>
<feature type="region of interest" description="Disordered" evidence="1">
    <location>
        <begin position="355"/>
        <end position="380"/>
    </location>
</feature>
<reference evidence="2" key="1">
    <citation type="submission" date="2020-10" db="EMBL/GenBank/DDBJ databases">
        <title>Chromosome-scale genome assembly of the Allis shad, Alosa alosa.</title>
        <authorList>
            <person name="Margot Z."/>
            <person name="Christophe K."/>
            <person name="Cabau C."/>
            <person name="Louis A."/>
            <person name="Berthelot C."/>
            <person name="Parey E."/>
            <person name="Roest Crollius H."/>
            <person name="Montfort J."/>
            <person name="Robinson-Rechavi M."/>
            <person name="Bucao C."/>
            <person name="Bouchez O."/>
            <person name="Gislard M."/>
            <person name="Lluch J."/>
            <person name="Milhes M."/>
            <person name="Lampietro C."/>
            <person name="Lopez Roques C."/>
            <person name="Donnadieu C."/>
            <person name="Braasch I."/>
            <person name="Desvignes T."/>
            <person name="Postlethwait J."/>
            <person name="Bobe J."/>
            <person name="Guiguen Y."/>
        </authorList>
    </citation>
    <scope>NUCLEOTIDE SEQUENCE</scope>
    <source>
        <strain evidence="2">M-15738</strain>
        <tissue evidence="2">Blood</tissue>
    </source>
</reference>
<gene>
    <name evidence="2" type="ORF">AALO_G00289320</name>
</gene>
<comment type="caution">
    <text evidence="2">The sequence shown here is derived from an EMBL/GenBank/DDBJ whole genome shotgun (WGS) entry which is preliminary data.</text>
</comment>
<evidence type="ECO:0000313" key="2">
    <source>
        <dbReference type="EMBL" id="KAG5261853.1"/>
    </source>
</evidence>
<evidence type="ECO:0000256" key="1">
    <source>
        <dbReference type="SAM" id="MobiDB-lite"/>
    </source>
</evidence>
<name>A0AAV6FGC4_9TELE</name>
<keyword evidence="3" id="KW-1185">Reference proteome</keyword>
<evidence type="ECO:0000313" key="3">
    <source>
        <dbReference type="Proteomes" id="UP000823561"/>
    </source>
</evidence>
<sequence>MLCGRMRRLQSPCREVSPVPSCYSEPVSLPPHKDVLRGLASVGEVDREDAEEVLSLRSLPCVRKTLNKDLQKVKRSRGFPTRQLVKDVSDVRLPAISHQQPESRSMLIVRGLRCGRKVDKCPPLMSSSRVQDSSRKASLPERPPGRAGRRPDRQIVSSSSSELSPPHHHPSPRGADPTPQMSNEMADSLELSSRHPSHNPLGSSVSPHRQFLVTTSHASHGVTNTGKTATNAVLPRPGWRRGVAFKRGALECVWEEEGCGPPPPLSGPYPHLLEPLSGFREQLHRQLLHSPLPYRDEATSGGAHGRVTPTSAHHHHHHHHHIICPLDGAAAVPQGSVTILLQDAVDVPGWHGRTLPKITMTRPTPSPKHAALRSESRQLA</sequence>
<feature type="region of interest" description="Disordered" evidence="1">
    <location>
        <begin position="297"/>
        <end position="320"/>
    </location>
</feature>
<protein>
    <submittedName>
        <fullName evidence="2">Uncharacterized protein</fullName>
    </submittedName>
</protein>
<proteinExistence type="predicted"/>